<gene>
    <name evidence="1" type="ORF">ACFSQW_19775</name>
</gene>
<evidence type="ECO:0000313" key="2">
    <source>
        <dbReference type="Proteomes" id="UP001597440"/>
    </source>
</evidence>
<evidence type="ECO:0000313" key="1">
    <source>
        <dbReference type="EMBL" id="MFD2556644.1"/>
    </source>
</evidence>
<protein>
    <submittedName>
        <fullName evidence="1">PKD-like family lipoprotein</fullName>
    </submittedName>
</protein>
<comment type="caution">
    <text evidence="1">The sequence shown here is derived from an EMBL/GenBank/DDBJ whole genome shotgun (WGS) entry which is preliminary data.</text>
</comment>
<dbReference type="Proteomes" id="UP001597440">
    <property type="component" value="Unassembled WGS sequence"/>
</dbReference>
<proteinExistence type="predicted"/>
<reference evidence="2" key="1">
    <citation type="journal article" date="2019" name="Int. J. Syst. Evol. Microbiol.">
        <title>The Global Catalogue of Microorganisms (GCM) 10K type strain sequencing project: providing services to taxonomists for standard genome sequencing and annotation.</title>
        <authorList>
            <consortium name="The Broad Institute Genomics Platform"/>
            <consortium name="The Broad Institute Genome Sequencing Center for Infectious Disease"/>
            <person name="Wu L."/>
            <person name="Ma J."/>
        </authorList>
    </citation>
    <scope>NUCLEOTIDE SEQUENCE [LARGE SCALE GENOMIC DNA]</scope>
    <source>
        <strain evidence="2">KCTC 52298</strain>
    </source>
</reference>
<accession>A0ABW5L7D1</accession>
<sequence length="491" mass="54449">MKKTTCYICFLLLAGTILFSRCKKDNGNYNYIELPAFSIDTTGVGRVSVEQNATLALAPKITFEGDHSTLSFLWRIYLASGRGVIDTLSTADKLEEIIANAPGSYFIELQVKEPKNGITALAVYNLTVQEQDAVPSGWLVFENKDGILDLSLVSSNTFISGSNVPELVYRDLLYTRNLENLSGTARQIQRKNSEIILLTTDDMLAVGASNFKINRHFNQFFFNASDAPFVKDAKSYINNGKAFVNGTDVYRGSGNFFNSKIISLDSKGYEAAPYLIAGSYNDFFYDQLNGRYILMSEGSIVGRPFTKKGDLSLFNPENTGRKMLLGGQGYPIVSDYYEELVLSSWGIFTDKVETDRRYLMILNEDNGALANVDVSSAPNIREADLFSVGNLNSFALYSDGQTIRKIQVDMVKGTTAIFGDAGFISPGQEVITAMEIYKPSNQFLFVATWNELTKEGKLYLIRMNEVSGDLTEIVKVWTGFGKIEAMGSKIN</sequence>
<dbReference type="Pfam" id="PF16407">
    <property type="entry name" value="PKD_2"/>
    <property type="match status" value="1"/>
</dbReference>
<keyword evidence="2" id="KW-1185">Reference proteome</keyword>
<name>A0ABW5L7D1_9SPHI</name>
<dbReference type="EMBL" id="JBHULD010000018">
    <property type="protein sequence ID" value="MFD2556644.1"/>
    <property type="molecule type" value="Genomic_DNA"/>
</dbReference>
<organism evidence="1 2">
    <name type="scientific">Sphingobacterium tabacisoli</name>
    <dbReference type="NCBI Taxonomy" id="2044855"/>
    <lineage>
        <taxon>Bacteria</taxon>
        <taxon>Pseudomonadati</taxon>
        <taxon>Bacteroidota</taxon>
        <taxon>Sphingobacteriia</taxon>
        <taxon>Sphingobacteriales</taxon>
        <taxon>Sphingobacteriaceae</taxon>
        <taxon>Sphingobacterium</taxon>
    </lineage>
</organism>
<dbReference type="RefSeq" id="WP_210352320.1">
    <property type="nucleotide sequence ID" value="NZ_JAEQMU010000001.1"/>
</dbReference>
<dbReference type="InterPro" id="IPR032183">
    <property type="entry name" value="PKD-like"/>
</dbReference>